<keyword evidence="9 13" id="KW-1133">Transmembrane helix</keyword>
<dbReference type="Pfam" id="PF20560">
    <property type="entry name" value="MotA_N"/>
    <property type="match status" value="1"/>
</dbReference>
<evidence type="ECO:0000256" key="6">
    <source>
        <dbReference type="ARBA" id="ARBA00022692"/>
    </source>
</evidence>
<feature type="transmembrane region" description="Helical" evidence="13">
    <location>
        <begin position="29"/>
        <end position="51"/>
    </location>
</feature>
<feature type="compositionally biased region" description="Basic and acidic residues" evidence="12">
    <location>
        <begin position="250"/>
        <end position="259"/>
    </location>
</feature>
<evidence type="ECO:0000313" key="17">
    <source>
        <dbReference type="Proteomes" id="UP000196475"/>
    </source>
</evidence>
<comment type="similarity">
    <text evidence="2">Belongs to the MotA family.</text>
</comment>
<dbReference type="GO" id="GO:0071978">
    <property type="term" value="P:bacterial-type flagellum-dependent swarming motility"/>
    <property type="evidence" value="ECO:0007669"/>
    <property type="project" value="InterPro"/>
</dbReference>
<dbReference type="PROSITE" id="PS01307">
    <property type="entry name" value="MOTA"/>
    <property type="match status" value="1"/>
</dbReference>
<evidence type="ECO:0000256" key="12">
    <source>
        <dbReference type="SAM" id="MobiDB-lite"/>
    </source>
</evidence>
<evidence type="ECO:0000256" key="13">
    <source>
        <dbReference type="SAM" id="Phobius"/>
    </source>
</evidence>
<reference evidence="17" key="1">
    <citation type="submission" date="2016-06" db="EMBL/GenBank/DDBJ databases">
        <authorList>
            <person name="Nascimento L."/>
            <person name="Pereira R.V."/>
            <person name="Martins L.F."/>
            <person name="Quaggio R.B."/>
            <person name="Silva A.M."/>
            <person name="Setubal J.C."/>
        </authorList>
    </citation>
    <scope>NUCLEOTIDE SEQUENCE [LARGE SCALE GENOMIC DNA]</scope>
</reference>
<evidence type="ECO:0000313" key="16">
    <source>
        <dbReference type="EMBL" id="OUM88768.1"/>
    </source>
</evidence>
<dbReference type="Proteomes" id="UP000196475">
    <property type="component" value="Unassembled WGS sequence"/>
</dbReference>
<evidence type="ECO:0000256" key="9">
    <source>
        <dbReference type="ARBA" id="ARBA00022989"/>
    </source>
</evidence>
<dbReference type="InterPro" id="IPR046786">
    <property type="entry name" value="MotA_N"/>
</dbReference>
<dbReference type="AlphaFoldDB" id="A0A1Y3PUD2"/>
<proteinExistence type="inferred from homology"/>
<feature type="transmembrane region" description="Helical" evidence="13">
    <location>
        <begin position="183"/>
        <end position="205"/>
    </location>
</feature>
<keyword evidence="10" id="KW-0406">Ion transport</keyword>
<keyword evidence="11 13" id="KW-0472">Membrane</keyword>
<evidence type="ECO:0000256" key="8">
    <source>
        <dbReference type="ARBA" id="ARBA00022781"/>
    </source>
</evidence>
<evidence type="ECO:0000256" key="10">
    <source>
        <dbReference type="ARBA" id="ARBA00023065"/>
    </source>
</evidence>
<keyword evidence="5" id="KW-0145">Chemotaxis</keyword>
<dbReference type="EMBL" id="LZRT01000056">
    <property type="protein sequence ID" value="OUM88768.1"/>
    <property type="molecule type" value="Genomic_DNA"/>
</dbReference>
<evidence type="ECO:0000256" key="7">
    <source>
        <dbReference type="ARBA" id="ARBA00022779"/>
    </source>
</evidence>
<keyword evidence="4" id="KW-1003">Cell membrane</keyword>
<protein>
    <submittedName>
        <fullName evidence="16">Uncharacterized protein</fullName>
    </submittedName>
</protein>
<evidence type="ECO:0000256" key="5">
    <source>
        <dbReference type="ARBA" id="ARBA00022500"/>
    </source>
</evidence>
<feature type="region of interest" description="Disordered" evidence="12">
    <location>
        <begin position="249"/>
        <end position="270"/>
    </location>
</feature>
<keyword evidence="6 13" id="KW-0812">Transmembrane</keyword>
<evidence type="ECO:0000256" key="11">
    <source>
        <dbReference type="ARBA" id="ARBA00023136"/>
    </source>
</evidence>
<dbReference type="PANTHER" id="PTHR30433">
    <property type="entry name" value="CHEMOTAXIS PROTEIN MOTA"/>
    <property type="match status" value="1"/>
</dbReference>
<dbReference type="InterPro" id="IPR000540">
    <property type="entry name" value="Flag_MotA_CS"/>
</dbReference>
<evidence type="ECO:0000259" key="14">
    <source>
        <dbReference type="Pfam" id="PF01618"/>
    </source>
</evidence>
<dbReference type="InterPro" id="IPR047055">
    <property type="entry name" value="MotA-like"/>
</dbReference>
<comment type="subcellular location">
    <subcellularLocation>
        <location evidence="1">Cell membrane</location>
        <topology evidence="1">Multi-pass membrane protein</topology>
    </subcellularLocation>
</comment>
<dbReference type="GO" id="GO:0005886">
    <property type="term" value="C:plasma membrane"/>
    <property type="evidence" value="ECO:0007669"/>
    <property type="project" value="UniProtKB-SubCell"/>
</dbReference>
<dbReference type="Pfam" id="PF01618">
    <property type="entry name" value="MotA_ExbB"/>
    <property type="match status" value="1"/>
</dbReference>
<evidence type="ECO:0000256" key="3">
    <source>
        <dbReference type="ARBA" id="ARBA00022448"/>
    </source>
</evidence>
<keyword evidence="7" id="KW-0283">Flagellar rotation</keyword>
<comment type="caution">
    <text evidence="16">The sequence shown here is derived from an EMBL/GenBank/DDBJ whole genome shotgun (WGS) entry which is preliminary data.</text>
</comment>
<dbReference type="GO" id="GO:1902600">
    <property type="term" value="P:proton transmembrane transport"/>
    <property type="evidence" value="ECO:0007669"/>
    <property type="project" value="UniProtKB-KW"/>
</dbReference>
<sequence>MDKTTLLGILAGMAALVIGYMLEGGSVTLLWGISAFIIVVGSTLAATIASYPWEDIKRVPQLLAEAFMERNKIDLHANIQKLVELSTIARREGLLALEEKLPELDHDPFFRKGIELVIDGVESELLREMLELELDNMERHNNQGVRIFETAGGFAPTMGIIGTVMGLVLILRDLSDPEHLGGAIATAFLATFYGLFTANIIYLPISNKLRNKNQRMVHYREMLIEGILSIQGGENPKNMEQKLLAFLTPDQKRTNEKTAAETNPAEQVSP</sequence>
<dbReference type="InterPro" id="IPR002898">
    <property type="entry name" value="MotA_ExbB_proton_chnl"/>
</dbReference>
<gene>
    <name evidence="16" type="ORF">BAA01_14130</name>
</gene>
<feature type="domain" description="Motility protein A N-terminal" evidence="15">
    <location>
        <begin position="7"/>
        <end position="93"/>
    </location>
</feature>
<feature type="transmembrane region" description="Helical" evidence="13">
    <location>
        <begin position="147"/>
        <end position="171"/>
    </location>
</feature>
<name>A0A1Y3PUD2_9BACI</name>
<evidence type="ECO:0000256" key="2">
    <source>
        <dbReference type="ARBA" id="ARBA00008038"/>
    </source>
</evidence>
<feature type="compositionally biased region" description="Polar residues" evidence="12">
    <location>
        <begin position="260"/>
        <end position="270"/>
    </location>
</feature>
<accession>A0A1Y3PUD2</accession>
<dbReference type="NCBIfam" id="NF006583">
    <property type="entry name" value="PRK09109.1"/>
    <property type="match status" value="1"/>
</dbReference>
<evidence type="ECO:0000256" key="1">
    <source>
        <dbReference type="ARBA" id="ARBA00004651"/>
    </source>
</evidence>
<evidence type="ECO:0000256" key="4">
    <source>
        <dbReference type="ARBA" id="ARBA00022475"/>
    </source>
</evidence>
<feature type="domain" description="MotA/TolQ/ExbB proton channel" evidence="14">
    <location>
        <begin position="106"/>
        <end position="222"/>
    </location>
</feature>
<organism evidence="16 17">
    <name type="scientific">Bacillus thermozeamaize</name>
    <dbReference type="NCBI Taxonomy" id="230954"/>
    <lineage>
        <taxon>Bacteria</taxon>
        <taxon>Bacillati</taxon>
        <taxon>Bacillota</taxon>
        <taxon>Bacilli</taxon>
        <taxon>Bacillales</taxon>
        <taxon>Bacillaceae</taxon>
        <taxon>Bacillus</taxon>
    </lineage>
</organism>
<dbReference type="PANTHER" id="PTHR30433:SF3">
    <property type="entry name" value="MOTILITY PROTEIN A"/>
    <property type="match status" value="1"/>
</dbReference>
<keyword evidence="8" id="KW-0375">Hydrogen ion transport</keyword>
<dbReference type="GO" id="GO:0006935">
    <property type="term" value="P:chemotaxis"/>
    <property type="evidence" value="ECO:0007669"/>
    <property type="project" value="UniProtKB-KW"/>
</dbReference>
<evidence type="ECO:0000259" key="15">
    <source>
        <dbReference type="Pfam" id="PF20560"/>
    </source>
</evidence>
<keyword evidence="3" id="KW-0813">Transport</keyword>